<evidence type="ECO:0000313" key="3">
    <source>
        <dbReference type="EMBL" id="KAF6272081.1"/>
    </source>
</evidence>
<evidence type="ECO:0000256" key="2">
    <source>
        <dbReference type="SAM" id="Phobius"/>
    </source>
</evidence>
<accession>A0A7J7R7F8</accession>
<evidence type="ECO:0000313" key="4">
    <source>
        <dbReference type="Proteomes" id="UP000527355"/>
    </source>
</evidence>
<organism evidence="3 4">
    <name type="scientific">Myotis myotis</name>
    <name type="common">Greater mouse-eared bat</name>
    <name type="synonym">Vespertilio myotis</name>
    <dbReference type="NCBI Taxonomy" id="51298"/>
    <lineage>
        <taxon>Eukaryota</taxon>
        <taxon>Metazoa</taxon>
        <taxon>Chordata</taxon>
        <taxon>Craniata</taxon>
        <taxon>Vertebrata</taxon>
        <taxon>Euteleostomi</taxon>
        <taxon>Mammalia</taxon>
        <taxon>Eutheria</taxon>
        <taxon>Laurasiatheria</taxon>
        <taxon>Chiroptera</taxon>
        <taxon>Yangochiroptera</taxon>
        <taxon>Vespertilionidae</taxon>
        <taxon>Myotis</taxon>
    </lineage>
</organism>
<evidence type="ECO:0000256" key="1">
    <source>
        <dbReference type="SAM" id="MobiDB-lite"/>
    </source>
</evidence>
<reference evidence="3 4" key="1">
    <citation type="journal article" date="2020" name="Nature">
        <title>Six reference-quality genomes reveal evolution of bat adaptations.</title>
        <authorList>
            <person name="Jebb D."/>
            <person name="Huang Z."/>
            <person name="Pippel M."/>
            <person name="Hughes G.M."/>
            <person name="Lavrichenko K."/>
            <person name="Devanna P."/>
            <person name="Winkler S."/>
            <person name="Jermiin L.S."/>
            <person name="Skirmuntt E.C."/>
            <person name="Katzourakis A."/>
            <person name="Burkitt-Gray L."/>
            <person name="Ray D.A."/>
            <person name="Sullivan K.A.M."/>
            <person name="Roscito J.G."/>
            <person name="Kirilenko B.M."/>
            <person name="Davalos L.M."/>
            <person name="Corthals A.P."/>
            <person name="Power M.L."/>
            <person name="Jones G."/>
            <person name="Ransome R.D."/>
            <person name="Dechmann D.K.N."/>
            <person name="Locatelli A.G."/>
            <person name="Puechmaille S.J."/>
            <person name="Fedrigo O."/>
            <person name="Jarvis E.D."/>
            <person name="Hiller M."/>
            <person name="Vernes S.C."/>
            <person name="Myers E.W."/>
            <person name="Teeling E.C."/>
        </authorList>
    </citation>
    <scope>NUCLEOTIDE SEQUENCE [LARGE SCALE GENOMIC DNA]</scope>
    <source>
        <strain evidence="3">MMyoMyo1</strain>
        <tissue evidence="3">Flight muscle</tissue>
    </source>
</reference>
<gene>
    <name evidence="3" type="ORF">mMyoMyo1_010880</name>
</gene>
<feature type="compositionally biased region" description="Basic and acidic residues" evidence="1">
    <location>
        <begin position="24"/>
        <end position="36"/>
    </location>
</feature>
<keyword evidence="2" id="KW-0472">Membrane</keyword>
<keyword evidence="2" id="KW-1133">Transmembrane helix</keyword>
<dbReference type="Proteomes" id="UP000527355">
    <property type="component" value="Unassembled WGS sequence"/>
</dbReference>
<dbReference type="AntiFam" id="ANF00012">
    <property type="entry name" value="tRNA translation"/>
</dbReference>
<feature type="region of interest" description="Disordered" evidence="1">
    <location>
        <begin position="1"/>
        <end position="37"/>
    </location>
</feature>
<feature type="region of interest" description="Disordered" evidence="1">
    <location>
        <begin position="84"/>
        <end position="103"/>
    </location>
</feature>
<dbReference type="EMBL" id="JABWUV010000035">
    <property type="protein sequence ID" value="KAF6272081.1"/>
    <property type="molecule type" value="Genomic_DNA"/>
</dbReference>
<proteinExistence type="predicted"/>
<protein>
    <submittedName>
        <fullName evidence="3">Uncharacterized protein</fullName>
    </submittedName>
</protein>
<comment type="caution">
    <text evidence="3">The sequence shown here is derived from an EMBL/GenBank/DDBJ whole genome shotgun (WGS) entry which is preliminary data.</text>
</comment>
<feature type="transmembrane region" description="Helical" evidence="2">
    <location>
        <begin position="47"/>
        <end position="66"/>
    </location>
</feature>
<keyword evidence="4" id="KW-1185">Reference proteome</keyword>
<keyword evidence="2" id="KW-0812">Transmembrane</keyword>
<feature type="compositionally biased region" description="Basic and acidic residues" evidence="1">
    <location>
        <begin position="84"/>
        <end position="96"/>
    </location>
</feature>
<dbReference type="AlphaFoldDB" id="A0A7J7R7F8"/>
<name>A0A7J7R7F8_MYOMY</name>
<sequence>MREKHRPAAPCTLPTGDVPATKAHALDRNRTRDPSVRRPTLYPLSQTGFGLFYFILFFFFILFYFWSSSTEDILPLIFKESRKEGGRGRDRERETSMGDTSTSCPLHRWGSNLKPRHVAPARNGTHDPWSCLMLQPLSYTSHILVCALTGDRTHGLGVGTML</sequence>